<keyword evidence="3" id="KW-1185">Reference proteome</keyword>
<feature type="domain" description="Glycerol-3-phosphate dehydrogenase NAD-dependent N-terminal" evidence="1">
    <location>
        <begin position="3"/>
        <end position="33"/>
    </location>
</feature>
<dbReference type="GO" id="GO:0016616">
    <property type="term" value="F:oxidoreductase activity, acting on the CH-OH group of donors, NAD or NADP as acceptor"/>
    <property type="evidence" value="ECO:0007669"/>
    <property type="project" value="InterPro"/>
</dbReference>
<proteinExistence type="predicted"/>
<organism evidence="2 3">
    <name type="scientific">Ameyamaea chiangmaiensis</name>
    <dbReference type="NCBI Taxonomy" id="442969"/>
    <lineage>
        <taxon>Bacteria</taxon>
        <taxon>Pseudomonadati</taxon>
        <taxon>Pseudomonadota</taxon>
        <taxon>Alphaproteobacteria</taxon>
        <taxon>Acetobacterales</taxon>
        <taxon>Acetobacteraceae</taxon>
        <taxon>Ameyamaea</taxon>
    </lineage>
</organism>
<dbReference type="InterPro" id="IPR036291">
    <property type="entry name" value="NAD(P)-bd_dom_sf"/>
</dbReference>
<dbReference type="SUPFAM" id="SSF51735">
    <property type="entry name" value="NAD(P)-binding Rossmann-fold domains"/>
    <property type="match status" value="1"/>
</dbReference>
<name>A0A850PK43_9PROT</name>
<reference evidence="2 3" key="1">
    <citation type="submission" date="2020-06" db="EMBL/GenBank/DDBJ databases">
        <title>Description of novel acetic acid bacteria.</title>
        <authorList>
            <person name="Sombolestani A."/>
        </authorList>
    </citation>
    <scope>NUCLEOTIDE SEQUENCE [LARGE SCALE GENOMIC DNA]</scope>
    <source>
        <strain evidence="2 3">LMG 27010</strain>
    </source>
</reference>
<dbReference type="Pfam" id="PF01210">
    <property type="entry name" value="NAD_Gly3P_dh_N"/>
    <property type="match status" value="1"/>
</dbReference>
<dbReference type="GO" id="GO:0051287">
    <property type="term" value="F:NAD binding"/>
    <property type="evidence" value="ECO:0007669"/>
    <property type="project" value="InterPro"/>
</dbReference>
<dbReference type="InterPro" id="IPR011128">
    <property type="entry name" value="G3P_DH_NAD-dep_N"/>
</dbReference>
<accession>A0A850PK43</accession>
<evidence type="ECO:0000313" key="2">
    <source>
        <dbReference type="EMBL" id="NVN42142.1"/>
    </source>
</evidence>
<dbReference type="Proteomes" id="UP000585665">
    <property type="component" value="Unassembled WGS sequence"/>
</dbReference>
<dbReference type="Gene3D" id="3.40.50.720">
    <property type="entry name" value="NAD(P)-binding Rossmann-like Domain"/>
    <property type="match status" value="1"/>
</dbReference>
<evidence type="ECO:0000259" key="1">
    <source>
        <dbReference type="Pfam" id="PF01210"/>
    </source>
</evidence>
<feature type="non-terminal residue" evidence="2">
    <location>
        <position position="36"/>
    </location>
</feature>
<protein>
    <recommendedName>
        <fullName evidence="1">Glycerol-3-phosphate dehydrogenase NAD-dependent N-terminal domain-containing protein</fullName>
    </recommendedName>
</protein>
<dbReference type="GO" id="GO:0046168">
    <property type="term" value="P:glycerol-3-phosphate catabolic process"/>
    <property type="evidence" value="ECO:0007669"/>
    <property type="project" value="InterPro"/>
</dbReference>
<dbReference type="AlphaFoldDB" id="A0A850PK43"/>
<sequence length="36" mass="3722">MSIGVIGAGAWGTALALHAARGGAHVRLWSRDPLRP</sequence>
<comment type="caution">
    <text evidence="2">The sequence shown here is derived from an EMBL/GenBank/DDBJ whole genome shotgun (WGS) entry which is preliminary data.</text>
</comment>
<dbReference type="EMBL" id="JABXXR010000292">
    <property type="protein sequence ID" value="NVN42142.1"/>
    <property type="molecule type" value="Genomic_DNA"/>
</dbReference>
<evidence type="ECO:0000313" key="3">
    <source>
        <dbReference type="Proteomes" id="UP000585665"/>
    </source>
</evidence>
<gene>
    <name evidence="2" type="ORF">HUK82_16475</name>
</gene>